<reference evidence="1 2" key="1">
    <citation type="submission" date="2021-01" db="EMBL/GenBank/DDBJ databases">
        <title>Cercospora kikuchii MAFF 305040 whole genome shotgun sequence.</title>
        <authorList>
            <person name="Kashiwa T."/>
            <person name="Suzuki T."/>
        </authorList>
    </citation>
    <scope>NUCLEOTIDE SEQUENCE [LARGE SCALE GENOMIC DNA]</scope>
    <source>
        <strain evidence="1 2">MAFF 305040</strain>
    </source>
</reference>
<comment type="caution">
    <text evidence="1">The sequence shown here is derived from an EMBL/GenBank/DDBJ whole genome shotgun (WGS) entry which is preliminary data.</text>
</comment>
<name>A0A9P3CY76_9PEZI</name>
<evidence type="ECO:0000313" key="1">
    <source>
        <dbReference type="EMBL" id="GIZ46693.1"/>
    </source>
</evidence>
<dbReference type="Proteomes" id="UP000825890">
    <property type="component" value="Unassembled WGS sequence"/>
</dbReference>
<protein>
    <submittedName>
        <fullName evidence="1">Uncharacterized protein</fullName>
    </submittedName>
</protein>
<dbReference type="AlphaFoldDB" id="A0A9P3CY76"/>
<dbReference type="RefSeq" id="XP_044661180.1">
    <property type="nucleotide sequence ID" value="XM_044805245.1"/>
</dbReference>
<sequence>MALALLSIVSLAAAQLATKAIPFGQRLPVMILSPAPVIEASNESRSSETLGFVGHDEIIDGTGTRTFDNEDLNRPHIGSYVPYEITEDMTLVRPYSGLVARAPAYRGTCKWNCKSSPEACKNACYYQNCIMAGQKVYYYEPAPKSAGRNQAGVSITMGTPCQTSPFGQKFWDSRENGSTTNLKLQTDEWPMFSQQRANFDPTATTPQVALRCINNRDNSRGGNIIRYFREGSGDWNSGGRFVSDRLGNSQKFRTGDWYDVEFFLDDFDRNDAAQAAIYNSLTYCHPQPNCANDGLQFHLTSLKRKTPNAVKGLVEQPYDNALHNTYRITGEPADIRQFHIDLDITGQANDRVSARVYVFNNGQERILASRASTAMARGTSFTIPASITLPKAIRVSRPTTNSCMDFIFNYGNANTDRFRHYNFNSSNIGWPAATRWGDKKGKYCTTESIPDPNRKGKNGSRLKCAFPAW</sequence>
<organism evidence="1 2">
    <name type="scientific">Cercospora kikuchii</name>
    <dbReference type="NCBI Taxonomy" id="84275"/>
    <lineage>
        <taxon>Eukaryota</taxon>
        <taxon>Fungi</taxon>
        <taxon>Dikarya</taxon>
        <taxon>Ascomycota</taxon>
        <taxon>Pezizomycotina</taxon>
        <taxon>Dothideomycetes</taxon>
        <taxon>Dothideomycetidae</taxon>
        <taxon>Mycosphaerellales</taxon>
        <taxon>Mycosphaerellaceae</taxon>
        <taxon>Cercospora</taxon>
    </lineage>
</organism>
<dbReference type="EMBL" id="BOLY01000006">
    <property type="protein sequence ID" value="GIZ46693.1"/>
    <property type="molecule type" value="Genomic_DNA"/>
</dbReference>
<gene>
    <name evidence="1" type="ORF">CKM354_000981000</name>
</gene>
<evidence type="ECO:0000313" key="2">
    <source>
        <dbReference type="Proteomes" id="UP000825890"/>
    </source>
</evidence>
<keyword evidence="2" id="KW-1185">Reference proteome</keyword>
<dbReference type="OrthoDB" id="3648853at2759"/>
<accession>A0A9P3CY76</accession>
<proteinExistence type="predicted"/>
<dbReference type="GeneID" id="68295385"/>